<dbReference type="KEGG" id="zma:100279393"/>
<dbReference type="RefSeq" id="NP_001145878.1">
    <property type="nucleotide sequence ID" value="NM_001152406.1"/>
</dbReference>
<feature type="region of interest" description="Disordered" evidence="1">
    <location>
        <begin position="1"/>
        <end position="53"/>
    </location>
</feature>
<evidence type="ECO:0000256" key="1">
    <source>
        <dbReference type="SAM" id="MobiDB-lite"/>
    </source>
</evidence>
<dbReference type="EMBL" id="BT054171">
    <property type="protein sequence ID" value="ACL52778.1"/>
    <property type="molecule type" value="mRNA"/>
</dbReference>
<dbReference type="AlphaFoldDB" id="B7ZXX9"/>
<proteinExistence type="evidence at transcript level"/>
<evidence type="ECO:0000313" key="2">
    <source>
        <dbReference type="EMBL" id="ACL52778.1"/>
    </source>
</evidence>
<sequence>MAPGGPHLCSSAPPFSRPGLKLPRHPLSSSLPHPQPPAVELPRRSLAPSIRSQPRSSCAREFLWWTRAGRDPPHPIAALQLAARPAPLCRSAYLPELTPVLGFSVSSMVLSSAATCRVPPFSALPARLGWMGIHLVAFVAAGASCRRFMCRRCWLEPLLVDPVSRRRWISPACLPENHRVRWSPYVLDLVLSQNPNVVDIQLAKCSMERLI</sequence>
<protein>
    <submittedName>
        <fullName evidence="2">Uncharacterized protein</fullName>
    </submittedName>
</protein>
<name>B7ZXX9_MAIZE</name>
<dbReference type="GeneID" id="100279393"/>
<organism evidence="2">
    <name type="scientific">Zea mays</name>
    <name type="common">Maize</name>
    <dbReference type="NCBI Taxonomy" id="4577"/>
    <lineage>
        <taxon>Eukaryota</taxon>
        <taxon>Viridiplantae</taxon>
        <taxon>Streptophyta</taxon>
        <taxon>Embryophyta</taxon>
        <taxon>Tracheophyta</taxon>
        <taxon>Spermatophyta</taxon>
        <taxon>Magnoliopsida</taxon>
        <taxon>Liliopsida</taxon>
        <taxon>Poales</taxon>
        <taxon>Poaceae</taxon>
        <taxon>PACMAD clade</taxon>
        <taxon>Panicoideae</taxon>
        <taxon>Andropogonodae</taxon>
        <taxon>Andropogoneae</taxon>
        <taxon>Tripsacinae</taxon>
        <taxon>Zea</taxon>
    </lineage>
</organism>
<reference evidence="2" key="1">
    <citation type="journal article" date="2009" name="PLoS Genet.">
        <title>Sequencing, mapping, and analysis of 27,455 maize full-length cDNAs.</title>
        <authorList>
            <person name="Soderlund C."/>
            <person name="Descour A."/>
            <person name="Kudrna D."/>
            <person name="Bomhoff M."/>
            <person name="Boyd L."/>
            <person name="Currie J."/>
            <person name="Angelova A."/>
            <person name="Collura K."/>
            <person name="Wissotski M."/>
            <person name="Ashley E."/>
            <person name="Morrow D."/>
            <person name="Fernandes J."/>
            <person name="Walbot V."/>
            <person name="Yu Y."/>
        </authorList>
    </citation>
    <scope>NUCLEOTIDE SEQUENCE</scope>
    <source>
        <strain evidence="2">B73</strain>
    </source>
</reference>
<accession>B7ZXX9</accession>